<evidence type="ECO:0000256" key="7">
    <source>
        <dbReference type="ARBA" id="ARBA00023125"/>
    </source>
</evidence>
<accession>A0A2Z6DXB7</accession>
<protein>
    <recommendedName>
        <fullName evidence="10">CRISPR-associated endonuclease Cas1</fullName>
        <ecNumber evidence="10">3.1.-.-</ecNumber>
    </recommendedName>
</protein>
<comment type="cofactor">
    <cofactor evidence="10">
        <name>Mg(2+)</name>
        <dbReference type="ChEBI" id="CHEBI:18420"/>
    </cofactor>
    <cofactor evidence="10">
        <name>Mn(2+)</name>
        <dbReference type="ChEBI" id="CHEBI:29035"/>
    </cofactor>
</comment>
<dbReference type="InterPro" id="IPR042206">
    <property type="entry name" value="CRISPR-assoc_Cas1_C"/>
</dbReference>
<feature type="binding site" evidence="10">
    <location>
        <position position="240"/>
    </location>
    <ligand>
        <name>Mn(2+)</name>
        <dbReference type="ChEBI" id="CHEBI:29035"/>
    </ligand>
</feature>
<dbReference type="Gene3D" id="3.100.10.20">
    <property type="entry name" value="CRISPR-associated endonuclease Cas1, N-terminal domain"/>
    <property type="match status" value="1"/>
</dbReference>
<evidence type="ECO:0000256" key="4">
    <source>
        <dbReference type="ARBA" id="ARBA00022801"/>
    </source>
</evidence>
<keyword evidence="4 10" id="KW-0378">Hydrolase</keyword>
<proteinExistence type="inferred from homology"/>
<evidence type="ECO:0000256" key="2">
    <source>
        <dbReference type="ARBA" id="ARBA00022723"/>
    </source>
</evidence>
<evidence type="ECO:0000256" key="3">
    <source>
        <dbReference type="ARBA" id="ARBA00022759"/>
    </source>
</evidence>
<evidence type="ECO:0000256" key="1">
    <source>
        <dbReference type="ARBA" id="ARBA00022722"/>
    </source>
</evidence>
<dbReference type="EMBL" id="AP018558">
    <property type="protein sequence ID" value="BBD76978.1"/>
    <property type="molecule type" value="Genomic_DNA"/>
</dbReference>
<dbReference type="AlphaFoldDB" id="A0A2Z6DXB7"/>
<dbReference type="GO" id="GO:0051607">
    <property type="term" value="P:defense response to virus"/>
    <property type="evidence" value="ECO:0007669"/>
    <property type="project" value="UniProtKB-UniRule"/>
</dbReference>
<dbReference type="Proteomes" id="UP000262004">
    <property type="component" value="Chromosome"/>
</dbReference>
<dbReference type="KEGG" id="htl:HPTL_0710"/>
<evidence type="ECO:0000313" key="11">
    <source>
        <dbReference type="EMBL" id="BBD76978.1"/>
    </source>
</evidence>
<keyword evidence="3 10" id="KW-0255">Endonuclease</keyword>
<dbReference type="CDD" id="cd09634">
    <property type="entry name" value="Cas1_I-II-III"/>
    <property type="match status" value="1"/>
</dbReference>
<dbReference type="Pfam" id="PF01867">
    <property type="entry name" value="Cas_Cas1"/>
    <property type="match status" value="1"/>
</dbReference>
<keyword evidence="6 10" id="KW-0051">Antiviral defense</keyword>
<reference evidence="11 12" key="1">
    <citation type="submission" date="2018-04" db="EMBL/GenBank/DDBJ databases">
        <title>Complete genome sequence of Hydrogenophilus thermoluteolus TH-1.</title>
        <authorList>
            <person name="Arai H."/>
        </authorList>
    </citation>
    <scope>NUCLEOTIDE SEQUENCE [LARGE SCALE GENOMIC DNA]</scope>
    <source>
        <strain evidence="11 12">TH-1</strain>
    </source>
</reference>
<dbReference type="GO" id="GO:0016787">
    <property type="term" value="F:hydrolase activity"/>
    <property type="evidence" value="ECO:0007669"/>
    <property type="project" value="UniProtKB-KW"/>
</dbReference>
<comment type="similarity">
    <text evidence="10">Belongs to the CRISPR-associated endonuclease Cas1 family.</text>
</comment>
<dbReference type="Gene3D" id="1.20.120.920">
    <property type="entry name" value="CRISPR-associated endonuclease Cas1, C-terminal domain"/>
    <property type="match status" value="1"/>
</dbReference>
<dbReference type="InterPro" id="IPR050646">
    <property type="entry name" value="Cas1"/>
</dbReference>
<keyword evidence="1 10" id="KW-0540">Nuclease</keyword>
<dbReference type="EC" id="3.1.-.-" evidence="10"/>
<gene>
    <name evidence="10" type="primary">cas1</name>
    <name evidence="11" type="ORF">HPTL_0710</name>
</gene>
<comment type="function">
    <text evidence="10">CRISPR (clustered regularly interspaced short palindromic repeat), is an adaptive immune system that provides protection against mobile genetic elements (viruses, transposable elements and conjugative plasmids). CRISPR clusters contain spacers, sequences complementary to antecedent mobile elements, and target invading nucleic acids. CRISPR clusters are transcribed and processed into CRISPR RNA (crRNA). Acts as a dsDNA endonuclease. Involved in the integration of spacer DNA into the CRISPR cassette.</text>
</comment>
<comment type="subunit">
    <text evidence="9 10">Homodimer, forms a heterotetramer with a Cas2 homodimer.</text>
</comment>
<evidence type="ECO:0000313" key="12">
    <source>
        <dbReference type="Proteomes" id="UP000262004"/>
    </source>
</evidence>
<evidence type="ECO:0000256" key="9">
    <source>
        <dbReference type="ARBA" id="ARBA00038592"/>
    </source>
</evidence>
<dbReference type="InterPro" id="IPR042211">
    <property type="entry name" value="CRISPR-assoc_Cas1_N"/>
</dbReference>
<keyword evidence="8 10" id="KW-0464">Manganese</keyword>
<evidence type="ECO:0000256" key="8">
    <source>
        <dbReference type="ARBA" id="ARBA00023211"/>
    </source>
</evidence>
<dbReference type="RefSeq" id="WP_119334766.1">
    <property type="nucleotide sequence ID" value="NZ_AP018558.1"/>
</dbReference>
<feature type="binding site" evidence="10">
    <location>
        <position position="160"/>
    </location>
    <ligand>
        <name>Mn(2+)</name>
        <dbReference type="ChEBI" id="CHEBI:29035"/>
    </ligand>
</feature>
<feature type="binding site" evidence="10">
    <location>
        <position position="225"/>
    </location>
    <ligand>
        <name>Mn(2+)</name>
        <dbReference type="ChEBI" id="CHEBI:29035"/>
    </ligand>
</feature>
<keyword evidence="12" id="KW-1185">Reference proteome</keyword>
<dbReference type="GO" id="GO:0043571">
    <property type="term" value="P:maintenance of CRISPR repeat elements"/>
    <property type="evidence" value="ECO:0007669"/>
    <property type="project" value="UniProtKB-UniRule"/>
</dbReference>
<dbReference type="InterPro" id="IPR002729">
    <property type="entry name" value="CRISPR-assoc_Cas1"/>
</dbReference>
<organism evidence="11 12">
    <name type="scientific">Hydrogenophilus thermoluteolus</name>
    <name type="common">Pseudomonas hydrogenothermophila</name>
    <dbReference type="NCBI Taxonomy" id="297"/>
    <lineage>
        <taxon>Bacteria</taxon>
        <taxon>Pseudomonadati</taxon>
        <taxon>Pseudomonadota</taxon>
        <taxon>Hydrogenophilia</taxon>
        <taxon>Hydrogenophilales</taxon>
        <taxon>Hydrogenophilaceae</taxon>
        <taxon>Hydrogenophilus</taxon>
    </lineage>
</organism>
<evidence type="ECO:0000256" key="10">
    <source>
        <dbReference type="HAMAP-Rule" id="MF_01470"/>
    </source>
</evidence>
<evidence type="ECO:0000256" key="6">
    <source>
        <dbReference type="ARBA" id="ARBA00023118"/>
    </source>
</evidence>
<dbReference type="NCBIfam" id="TIGR00287">
    <property type="entry name" value="cas1"/>
    <property type="match status" value="1"/>
</dbReference>
<sequence>MSSLIVDRRGVHLALDGNAIVIREDEERLATIPIQPLSRVFLKGDVSVSANLLGKLGEAGVGVIILAGRRGKPALMLARPHNDARRRVAQILKAFDEPFALEFSRALVHRKCEGQRYFLLELRQRYPGVRLELTHAIRQIEKAAVDAQSAQSIAALRGIEGHAARYYFSGLKAVVPDSWGFHGRNRRPPRDPFNALLSLTYTLMHAEIALSLFGAGFDPFVGFYHALSFGRESLASDLLEPLRVVCDRFCLELIRNETVRKEHFSQTESGCLLGKAGRQHFYGAYEHAGNDLRSAIEQEVEWLSDWLKAAEEPLAAAEEAWEAFASASDSSVASDPLE</sequence>
<dbReference type="GO" id="GO:0046872">
    <property type="term" value="F:metal ion binding"/>
    <property type="evidence" value="ECO:0007669"/>
    <property type="project" value="UniProtKB-UniRule"/>
</dbReference>
<evidence type="ECO:0000256" key="5">
    <source>
        <dbReference type="ARBA" id="ARBA00022842"/>
    </source>
</evidence>
<dbReference type="GO" id="GO:0004519">
    <property type="term" value="F:endonuclease activity"/>
    <property type="evidence" value="ECO:0007669"/>
    <property type="project" value="UniProtKB-UniRule"/>
</dbReference>
<name>A0A2Z6DXB7_HYDTE</name>
<dbReference type="PANTHER" id="PTHR34353:SF2">
    <property type="entry name" value="CRISPR-ASSOCIATED ENDONUCLEASE CAS1 1"/>
    <property type="match status" value="1"/>
</dbReference>
<dbReference type="OrthoDB" id="9803119at2"/>
<dbReference type="GO" id="GO:0003677">
    <property type="term" value="F:DNA binding"/>
    <property type="evidence" value="ECO:0007669"/>
    <property type="project" value="UniProtKB-KW"/>
</dbReference>
<dbReference type="HAMAP" id="MF_01470">
    <property type="entry name" value="Cas1"/>
    <property type="match status" value="1"/>
</dbReference>
<dbReference type="PANTHER" id="PTHR34353">
    <property type="entry name" value="CRISPR-ASSOCIATED ENDONUCLEASE CAS1 1"/>
    <property type="match status" value="1"/>
</dbReference>
<keyword evidence="5 10" id="KW-0460">Magnesium</keyword>
<keyword evidence="2 10" id="KW-0479">Metal-binding</keyword>
<keyword evidence="7 10" id="KW-0238">DNA-binding</keyword>